<protein>
    <submittedName>
        <fullName evidence="1">Uncharacterized protein</fullName>
    </submittedName>
</protein>
<accession>A0ABP9ZBM5</accession>
<proteinExistence type="predicted"/>
<comment type="caution">
    <text evidence="1">The sequence shown here is derived from an EMBL/GenBank/DDBJ whole genome shotgun (WGS) entry which is preliminary data.</text>
</comment>
<sequence length="453" mass="52692">MLTNSTLCQWDFKFFPNLCQSILPYDLVFKAFVFTIRLLITKAACYFIFQVCFNNKAEEVISPDIPVCTYPPLEHQEAISPGFPVVTLPTLKQQVRFSAKYNLTKSMAIINKWISKNQCRKLHTVIPEHPTEPEQKRFSRLVMLELLLSSRTSRLQKLLRQALLKTDNDAIKRVDAVSTLFLLALGVEVTMPGSEGSLQNLVSAGFLSTTSNRASKQFFLWMAPFDVTEKELMLELGFDAKRYKLLSVEKKPPTDVECDNFLKKHKFMTHPGLEIFSEISERILIDFAKMSNQECLVKILEIEKGICNTETRVHQLTLDLISKTQDFLAAPRHKFFPATGSGEHDVLTQIMLNRRLHLELLVRAEKMVSRKEEHKLYNAIFVANLNIFPFGRLVERLVKTRVSYENMLRWFFNFRRQLDDFEENSADWILMKLVRRIPLNMTEVCEWDYVPFE</sequence>
<reference evidence="1 2" key="1">
    <citation type="submission" date="2024-04" db="EMBL/GenBank/DDBJ databases">
        <title>genome sequences of Mucor flavus KT1a and Helicostylum pulchrum KT1b strains isolated from the surface of a dry-aged beef.</title>
        <authorList>
            <person name="Toyotome T."/>
            <person name="Hosono M."/>
            <person name="Torimaru M."/>
            <person name="Fukuda K."/>
            <person name="Mikami N."/>
        </authorList>
    </citation>
    <scope>NUCLEOTIDE SEQUENCE [LARGE SCALE GENOMIC DNA]</scope>
    <source>
        <strain evidence="1 2">KT1a</strain>
    </source>
</reference>
<dbReference type="Proteomes" id="UP001473302">
    <property type="component" value="Unassembled WGS sequence"/>
</dbReference>
<dbReference type="EMBL" id="BAABUK010000032">
    <property type="protein sequence ID" value="GAA5816507.1"/>
    <property type="molecule type" value="Genomic_DNA"/>
</dbReference>
<name>A0ABP9ZBM5_9FUNG</name>
<organism evidence="1 2">
    <name type="scientific">Mucor flavus</name>
    <dbReference type="NCBI Taxonomy" id="439312"/>
    <lineage>
        <taxon>Eukaryota</taxon>
        <taxon>Fungi</taxon>
        <taxon>Fungi incertae sedis</taxon>
        <taxon>Mucoromycota</taxon>
        <taxon>Mucoromycotina</taxon>
        <taxon>Mucoromycetes</taxon>
        <taxon>Mucorales</taxon>
        <taxon>Mucorineae</taxon>
        <taxon>Mucoraceae</taxon>
        <taxon>Mucor</taxon>
    </lineage>
</organism>
<keyword evidence="2" id="KW-1185">Reference proteome</keyword>
<evidence type="ECO:0000313" key="1">
    <source>
        <dbReference type="EMBL" id="GAA5816507.1"/>
    </source>
</evidence>
<gene>
    <name evidence="1" type="ORF">MFLAVUS_010036</name>
</gene>
<evidence type="ECO:0000313" key="2">
    <source>
        <dbReference type="Proteomes" id="UP001473302"/>
    </source>
</evidence>